<dbReference type="PANTHER" id="PTHR10015:SF465">
    <property type="entry name" value="HSF-TYPE DNA-BINDING DOMAIN-CONTAINING PROTEIN"/>
    <property type="match status" value="1"/>
</dbReference>
<proteinExistence type="inferred from homology"/>
<dbReference type="SMART" id="SM00415">
    <property type="entry name" value="HSF"/>
    <property type="match status" value="1"/>
</dbReference>
<keyword evidence="8" id="KW-1185">Reference proteome</keyword>
<dbReference type="GO" id="GO:0005634">
    <property type="term" value="C:nucleus"/>
    <property type="evidence" value="ECO:0007669"/>
    <property type="project" value="UniProtKB-SubCell"/>
</dbReference>
<evidence type="ECO:0000256" key="3">
    <source>
        <dbReference type="ARBA" id="ARBA00023242"/>
    </source>
</evidence>
<dbReference type="PANTHER" id="PTHR10015">
    <property type="entry name" value="HEAT SHOCK TRANSCRIPTION FACTOR"/>
    <property type="match status" value="1"/>
</dbReference>
<dbReference type="SUPFAM" id="SSF46785">
    <property type="entry name" value="Winged helix' DNA-binding domain"/>
    <property type="match status" value="1"/>
</dbReference>
<comment type="similarity">
    <text evidence="4">Belongs to the HSF family.</text>
</comment>
<evidence type="ECO:0000256" key="5">
    <source>
        <dbReference type="SAM" id="MobiDB-lite"/>
    </source>
</evidence>
<organism evidence="7 8">
    <name type="scientific">Syncephalis pseudoplumigaleata</name>
    <dbReference type="NCBI Taxonomy" id="1712513"/>
    <lineage>
        <taxon>Eukaryota</taxon>
        <taxon>Fungi</taxon>
        <taxon>Fungi incertae sedis</taxon>
        <taxon>Zoopagomycota</taxon>
        <taxon>Zoopagomycotina</taxon>
        <taxon>Zoopagomycetes</taxon>
        <taxon>Zoopagales</taxon>
        <taxon>Piptocephalidaceae</taxon>
        <taxon>Syncephalis</taxon>
    </lineage>
</organism>
<keyword evidence="3" id="KW-0539">Nucleus</keyword>
<reference evidence="8" key="1">
    <citation type="journal article" date="2018" name="Nat. Microbiol.">
        <title>Leveraging single-cell genomics to expand the fungal tree of life.</title>
        <authorList>
            <person name="Ahrendt S.R."/>
            <person name="Quandt C.A."/>
            <person name="Ciobanu D."/>
            <person name="Clum A."/>
            <person name="Salamov A."/>
            <person name="Andreopoulos B."/>
            <person name="Cheng J.F."/>
            <person name="Woyke T."/>
            <person name="Pelin A."/>
            <person name="Henrissat B."/>
            <person name="Reynolds N.K."/>
            <person name="Benny G.L."/>
            <person name="Smith M.E."/>
            <person name="James T.Y."/>
            <person name="Grigoriev I.V."/>
        </authorList>
    </citation>
    <scope>NUCLEOTIDE SEQUENCE [LARGE SCALE GENOMIC DNA]</scope>
    <source>
        <strain evidence="8">Benny S71-1</strain>
    </source>
</reference>
<dbReference type="Proteomes" id="UP000278143">
    <property type="component" value="Unassembled WGS sequence"/>
</dbReference>
<dbReference type="Gene3D" id="1.10.10.10">
    <property type="entry name" value="Winged helix-like DNA-binding domain superfamily/Winged helix DNA-binding domain"/>
    <property type="match status" value="1"/>
</dbReference>
<evidence type="ECO:0000256" key="2">
    <source>
        <dbReference type="ARBA" id="ARBA00023125"/>
    </source>
</evidence>
<accession>A0A4P9Z2G9</accession>
<name>A0A4P9Z2G9_9FUNG</name>
<keyword evidence="2 7" id="KW-0238">DNA-binding</keyword>
<sequence>MFVEDLYKCVAIGGSASMKGMPVLTYCVHHDDDGSIIESGLFSSLISWTATGDAIAVWDKQLFTKCVLKQFTSQNHFASFERQLNMYGFKRLSDGRARRKTKRWEPDRFRHDFFQRGRRDLLACIVRRPRTPTRKPSQGKAASSKQSRARGMKAKQQQSPSIGGRAGLFVAYAARALTASDGTAESDALAGLLAGYDARGEAVEHPSQTANSGKDCSIAAKRGIGHDIASPAMLSLSPAAYNPISIPFFLSTLGIDVSSTLCDPWSMLLLQSIVDQLQCAAN</sequence>
<dbReference type="EMBL" id="KZ989359">
    <property type="protein sequence ID" value="RKP26684.1"/>
    <property type="molecule type" value="Genomic_DNA"/>
</dbReference>
<dbReference type="OrthoDB" id="60033at2759"/>
<evidence type="ECO:0000313" key="8">
    <source>
        <dbReference type="Proteomes" id="UP000278143"/>
    </source>
</evidence>
<evidence type="ECO:0000313" key="7">
    <source>
        <dbReference type="EMBL" id="RKP26684.1"/>
    </source>
</evidence>
<dbReference type="Pfam" id="PF00447">
    <property type="entry name" value="HSF_DNA-bind"/>
    <property type="match status" value="1"/>
</dbReference>
<feature type="region of interest" description="Disordered" evidence="5">
    <location>
        <begin position="127"/>
        <end position="161"/>
    </location>
</feature>
<protein>
    <submittedName>
        <fullName evidence="7">HSF-type DNA-binding-domain-containing protein</fullName>
    </submittedName>
</protein>
<evidence type="ECO:0000256" key="4">
    <source>
        <dbReference type="RuleBase" id="RU004020"/>
    </source>
</evidence>
<evidence type="ECO:0000256" key="1">
    <source>
        <dbReference type="ARBA" id="ARBA00004123"/>
    </source>
</evidence>
<comment type="subcellular location">
    <subcellularLocation>
        <location evidence="1">Nucleus</location>
    </subcellularLocation>
</comment>
<gene>
    <name evidence="7" type="ORF">SYNPS1DRAFT_27638</name>
</gene>
<feature type="domain" description="HSF-type DNA-binding" evidence="6">
    <location>
        <begin position="35"/>
        <end position="128"/>
    </location>
</feature>
<dbReference type="InterPro" id="IPR036390">
    <property type="entry name" value="WH_DNA-bd_sf"/>
</dbReference>
<dbReference type="AlphaFoldDB" id="A0A4P9Z2G9"/>
<dbReference type="GO" id="GO:0043565">
    <property type="term" value="F:sequence-specific DNA binding"/>
    <property type="evidence" value="ECO:0007669"/>
    <property type="project" value="InterPro"/>
</dbReference>
<dbReference type="InterPro" id="IPR036388">
    <property type="entry name" value="WH-like_DNA-bd_sf"/>
</dbReference>
<dbReference type="InterPro" id="IPR000232">
    <property type="entry name" value="HSF_DNA-bd"/>
</dbReference>
<feature type="compositionally biased region" description="Polar residues" evidence="5">
    <location>
        <begin position="134"/>
        <end position="146"/>
    </location>
</feature>
<dbReference type="GO" id="GO:0003700">
    <property type="term" value="F:DNA-binding transcription factor activity"/>
    <property type="evidence" value="ECO:0007669"/>
    <property type="project" value="InterPro"/>
</dbReference>
<evidence type="ECO:0000259" key="6">
    <source>
        <dbReference type="SMART" id="SM00415"/>
    </source>
</evidence>